<keyword evidence="2" id="KW-1185">Reference proteome</keyword>
<name>A0ACB7TVU3_DIOAL</name>
<dbReference type="EMBL" id="CM037029">
    <property type="protein sequence ID" value="KAH7652224.1"/>
    <property type="molecule type" value="Genomic_DNA"/>
</dbReference>
<comment type="caution">
    <text evidence="1">The sequence shown here is derived from an EMBL/GenBank/DDBJ whole genome shotgun (WGS) entry which is preliminary data.</text>
</comment>
<evidence type="ECO:0000313" key="2">
    <source>
        <dbReference type="Proteomes" id="UP000827976"/>
    </source>
</evidence>
<reference evidence="2" key="1">
    <citation type="journal article" date="2022" name="Nat. Commun.">
        <title>Chromosome evolution and the genetic basis of agronomically important traits in greater yam.</title>
        <authorList>
            <person name="Bredeson J.V."/>
            <person name="Lyons J.B."/>
            <person name="Oniyinde I.O."/>
            <person name="Okereke N.R."/>
            <person name="Kolade O."/>
            <person name="Nnabue I."/>
            <person name="Nwadili C.O."/>
            <person name="Hribova E."/>
            <person name="Parker M."/>
            <person name="Nwogha J."/>
            <person name="Shu S."/>
            <person name="Carlson J."/>
            <person name="Kariba R."/>
            <person name="Muthemba S."/>
            <person name="Knop K."/>
            <person name="Barton G.J."/>
            <person name="Sherwood A.V."/>
            <person name="Lopez-Montes A."/>
            <person name="Asiedu R."/>
            <person name="Jamnadass R."/>
            <person name="Muchugi A."/>
            <person name="Goodstein D."/>
            <person name="Egesi C.N."/>
            <person name="Featherston J."/>
            <person name="Asfaw A."/>
            <person name="Simpson G.G."/>
            <person name="Dolezel J."/>
            <person name="Hendre P.S."/>
            <person name="Van Deynze A."/>
            <person name="Kumar P.L."/>
            <person name="Obidiegwu J.E."/>
            <person name="Bhattacharjee R."/>
            <person name="Rokhsar D.S."/>
        </authorList>
    </citation>
    <scope>NUCLEOTIDE SEQUENCE [LARGE SCALE GENOMIC DNA]</scope>
    <source>
        <strain evidence="2">cv. TDa95/00328</strain>
    </source>
</reference>
<gene>
    <name evidence="1" type="ORF">IHE45_19G002800</name>
</gene>
<dbReference type="Proteomes" id="UP000827976">
    <property type="component" value="Chromosome 19"/>
</dbReference>
<proteinExistence type="predicted"/>
<protein>
    <submittedName>
        <fullName evidence="1">Uncharacterized protein</fullName>
    </submittedName>
</protein>
<sequence>MGSGTATSWADGWNKNEIQLGGKRSKMESIKAAAALGLGKAKAAVVVGGHKMKKRTSTISTINWIKTHCHRKTSK</sequence>
<evidence type="ECO:0000313" key="1">
    <source>
        <dbReference type="EMBL" id="KAH7652224.1"/>
    </source>
</evidence>
<accession>A0ACB7TVU3</accession>
<organism evidence="1 2">
    <name type="scientific">Dioscorea alata</name>
    <name type="common">Purple yam</name>
    <dbReference type="NCBI Taxonomy" id="55571"/>
    <lineage>
        <taxon>Eukaryota</taxon>
        <taxon>Viridiplantae</taxon>
        <taxon>Streptophyta</taxon>
        <taxon>Embryophyta</taxon>
        <taxon>Tracheophyta</taxon>
        <taxon>Spermatophyta</taxon>
        <taxon>Magnoliopsida</taxon>
        <taxon>Liliopsida</taxon>
        <taxon>Dioscoreales</taxon>
        <taxon>Dioscoreaceae</taxon>
        <taxon>Dioscorea</taxon>
    </lineage>
</organism>